<keyword evidence="3 5" id="KW-1133">Transmembrane helix</keyword>
<sequence length="350" mass="36962">MAQLLTEGSIGLAIALFLVAGCVIGYFGIRMTYLARELAVATGLGEAFMGAVFIGATTSLSGIIASATAAWQGQAGLAVSNSLGGIAAQTLFLVLADLLYRKANLEFAAASVENMMMSVQLMLLLCILLVAFNLPDVSLFSVHPASLVLVIAYLYTLKLLVDTHERPMWLPRMTPGTVREPKEQGSRGLHRDLSQLVLRFALCAAAVGIAGWVIASCGIVLVERTGLSAGIMGGVFIAVTTSLPELVVAVTAIRMGALTLAVGDIVGGNAFDTLFVAVSDFFYREGSIFLAIDTTERVWLGSAMLMNTVLLMGLMYRERRGIGNIGMESVLILLVYIGTVLFLGSQALAG</sequence>
<dbReference type="GO" id="GO:0005886">
    <property type="term" value="C:plasma membrane"/>
    <property type="evidence" value="ECO:0007669"/>
    <property type="project" value="TreeGrafter"/>
</dbReference>
<dbReference type="GO" id="GO:0008273">
    <property type="term" value="F:calcium, potassium:sodium antiporter activity"/>
    <property type="evidence" value="ECO:0007669"/>
    <property type="project" value="TreeGrafter"/>
</dbReference>
<dbReference type="GO" id="GO:0006874">
    <property type="term" value="P:intracellular calcium ion homeostasis"/>
    <property type="evidence" value="ECO:0007669"/>
    <property type="project" value="TreeGrafter"/>
</dbReference>
<protein>
    <submittedName>
        <fullName evidence="7">Sodium:calcium antiporter</fullName>
    </submittedName>
</protein>
<feature type="transmembrane region" description="Helical" evidence="5">
    <location>
        <begin position="227"/>
        <end position="250"/>
    </location>
</feature>
<name>A0A4R5LND2_9GAMM</name>
<feature type="domain" description="Sodium/calcium exchanger membrane region" evidence="6">
    <location>
        <begin position="201"/>
        <end position="343"/>
    </location>
</feature>
<evidence type="ECO:0000259" key="6">
    <source>
        <dbReference type="Pfam" id="PF01699"/>
    </source>
</evidence>
<reference evidence="7 8" key="1">
    <citation type="submission" date="2019-03" db="EMBL/GenBank/DDBJ databases">
        <title>Seongchinamella monodicae gen. nov., sp. nov., a novel member of the Gammaproteobacteria isolated from a tidal mudflat of beach.</title>
        <authorList>
            <person name="Yang H.G."/>
            <person name="Kang J.W."/>
            <person name="Lee S.D."/>
        </authorList>
    </citation>
    <scope>NUCLEOTIDE SEQUENCE [LARGE SCALE GENOMIC DNA]</scope>
    <source>
        <strain evidence="7 8">GH4-78</strain>
    </source>
</reference>
<dbReference type="Gene3D" id="1.20.1420.30">
    <property type="entry name" value="NCX, central ion-binding region"/>
    <property type="match status" value="2"/>
</dbReference>
<organism evidence="7 8">
    <name type="scientific">Seongchinamella unica</name>
    <dbReference type="NCBI Taxonomy" id="2547392"/>
    <lineage>
        <taxon>Bacteria</taxon>
        <taxon>Pseudomonadati</taxon>
        <taxon>Pseudomonadota</taxon>
        <taxon>Gammaproteobacteria</taxon>
        <taxon>Cellvibrionales</taxon>
        <taxon>Halieaceae</taxon>
        <taxon>Seongchinamella</taxon>
    </lineage>
</organism>
<dbReference type="Pfam" id="PF01699">
    <property type="entry name" value="Na_Ca_ex"/>
    <property type="match status" value="2"/>
</dbReference>
<evidence type="ECO:0000256" key="2">
    <source>
        <dbReference type="ARBA" id="ARBA00022692"/>
    </source>
</evidence>
<dbReference type="Proteomes" id="UP000295554">
    <property type="component" value="Unassembled WGS sequence"/>
</dbReference>
<feature type="transmembrane region" description="Helical" evidence="5">
    <location>
        <begin position="112"/>
        <end position="134"/>
    </location>
</feature>
<evidence type="ECO:0000256" key="3">
    <source>
        <dbReference type="ARBA" id="ARBA00022989"/>
    </source>
</evidence>
<feature type="transmembrane region" description="Helical" evidence="5">
    <location>
        <begin position="298"/>
        <end position="317"/>
    </location>
</feature>
<dbReference type="GO" id="GO:0005262">
    <property type="term" value="F:calcium channel activity"/>
    <property type="evidence" value="ECO:0007669"/>
    <property type="project" value="TreeGrafter"/>
</dbReference>
<dbReference type="InterPro" id="IPR044880">
    <property type="entry name" value="NCX_ion-bd_dom_sf"/>
</dbReference>
<evidence type="ECO:0000313" key="7">
    <source>
        <dbReference type="EMBL" id="TDG11852.1"/>
    </source>
</evidence>
<dbReference type="EMBL" id="SMSE01000004">
    <property type="protein sequence ID" value="TDG11852.1"/>
    <property type="molecule type" value="Genomic_DNA"/>
</dbReference>
<dbReference type="AlphaFoldDB" id="A0A4R5LND2"/>
<feature type="transmembrane region" description="Helical" evidence="5">
    <location>
        <begin position="329"/>
        <end position="349"/>
    </location>
</feature>
<feature type="transmembrane region" description="Helical" evidence="5">
    <location>
        <begin position="77"/>
        <end position="100"/>
    </location>
</feature>
<dbReference type="OrthoDB" id="153124at2"/>
<evidence type="ECO:0000313" key="8">
    <source>
        <dbReference type="Proteomes" id="UP000295554"/>
    </source>
</evidence>
<keyword evidence="4 5" id="KW-0472">Membrane</keyword>
<feature type="domain" description="Sodium/calcium exchanger membrane region" evidence="6">
    <location>
        <begin position="13"/>
        <end position="155"/>
    </location>
</feature>
<keyword evidence="8" id="KW-1185">Reference proteome</keyword>
<comment type="caution">
    <text evidence="7">The sequence shown here is derived from an EMBL/GenBank/DDBJ whole genome shotgun (WGS) entry which is preliminary data.</text>
</comment>
<feature type="transmembrane region" description="Helical" evidence="5">
    <location>
        <begin position="47"/>
        <end position="71"/>
    </location>
</feature>
<dbReference type="PANTHER" id="PTHR10846">
    <property type="entry name" value="SODIUM/POTASSIUM/CALCIUM EXCHANGER"/>
    <property type="match status" value="1"/>
</dbReference>
<evidence type="ECO:0000256" key="4">
    <source>
        <dbReference type="ARBA" id="ARBA00023136"/>
    </source>
</evidence>
<gene>
    <name evidence="7" type="ORF">E2F43_15910</name>
</gene>
<dbReference type="InterPro" id="IPR004481">
    <property type="entry name" value="K/Na/Ca-exchanger"/>
</dbReference>
<comment type="subcellular location">
    <subcellularLocation>
        <location evidence="1">Membrane</location>
        <topology evidence="1">Multi-pass membrane protein</topology>
    </subcellularLocation>
</comment>
<feature type="transmembrane region" description="Helical" evidence="5">
    <location>
        <begin position="196"/>
        <end position="221"/>
    </location>
</feature>
<dbReference type="RefSeq" id="WP_133214496.1">
    <property type="nucleotide sequence ID" value="NZ_SMSE01000004.1"/>
</dbReference>
<proteinExistence type="predicted"/>
<evidence type="ECO:0000256" key="1">
    <source>
        <dbReference type="ARBA" id="ARBA00004141"/>
    </source>
</evidence>
<accession>A0A4R5LND2</accession>
<dbReference type="PANTHER" id="PTHR10846:SF8">
    <property type="entry name" value="INNER MEMBRANE PROTEIN YRBG"/>
    <property type="match status" value="1"/>
</dbReference>
<feature type="transmembrane region" description="Helical" evidence="5">
    <location>
        <begin position="257"/>
        <end position="278"/>
    </location>
</feature>
<evidence type="ECO:0000256" key="5">
    <source>
        <dbReference type="SAM" id="Phobius"/>
    </source>
</evidence>
<keyword evidence="2 5" id="KW-0812">Transmembrane</keyword>
<dbReference type="InterPro" id="IPR004837">
    <property type="entry name" value="NaCa_Exmemb"/>
</dbReference>
<feature type="transmembrane region" description="Helical" evidence="5">
    <location>
        <begin position="140"/>
        <end position="161"/>
    </location>
</feature>
<feature type="transmembrane region" description="Helical" evidence="5">
    <location>
        <begin position="12"/>
        <end position="35"/>
    </location>
</feature>